<accession>A0AB73ABA2</accession>
<sequence>MIVLQKKIFSRTGGVKEMKRANLVGKDIFAEQKVLIKAYLKVVKVKDVCQEVNLSNTTISELKNGRKNLDTLKLRSFESLYIAAKKYFTAERK</sequence>
<protein>
    <recommendedName>
        <fullName evidence="3">Toxin-antitoxin system, antitoxin component, Xre domain protein</fullName>
    </recommendedName>
</protein>
<comment type="caution">
    <text evidence="1">The sequence shown here is derived from an EMBL/GenBank/DDBJ whole genome shotgun (WGS) entry which is preliminary data.</text>
</comment>
<dbReference type="AlphaFoldDB" id="A0AB73ABA2"/>
<organism evidence="1 2">
    <name type="scientific">Enterococcus faecium SD2A-2</name>
    <dbReference type="NCBI Taxonomy" id="1244154"/>
    <lineage>
        <taxon>Bacteria</taxon>
        <taxon>Bacillati</taxon>
        <taxon>Bacillota</taxon>
        <taxon>Bacilli</taxon>
        <taxon>Lactobacillales</taxon>
        <taxon>Enterococcaceae</taxon>
        <taxon>Enterococcus</taxon>
    </lineage>
</organism>
<proteinExistence type="predicted"/>
<evidence type="ECO:0000313" key="2">
    <source>
        <dbReference type="Proteomes" id="UP000014622"/>
    </source>
</evidence>
<gene>
    <name evidence="1" type="ORF">D356_00801</name>
</gene>
<name>A0AB73ABA2_ENTFC</name>
<reference evidence="1 2" key="1">
    <citation type="submission" date="2013-06" db="EMBL/GenBank/DDBJ databases">
        <authorList>
            <person name="Weinstock G."/>
            <person name="Sodergren E."/>
            <person name="Lobos E.A."/>
            <person name="Fulton L."/>
            <person name="Fulton R."/>
            <person name="Courtney L."/>
            <person name="Fronick C."/>
            <person name="O'Laughlin M."/>
            <person name="Godfrey J."/>
            <person name="Wilson R.M."/>
            <person name="Miner T."/>
            <person name="Farmer C."/>
            <person name="Delehaunty K."/>
            <person name="Cordes M."/>
            <person name="Minx P."/>
            <person name="Tomlinson C."/>
            <person name="Chen J."/>
            <person name="Wollam A."/>
            <person name="Pepin K.H."/>
            <person name="Bhonagiri V."/>
            <person name="Zhang X."/>
            <person name="Warren W."/>
            <person name="Mitreva M."/>
            <person name="Mardis E.R."/>
            <person name="Wilson R.K."/>
        </authorList>
    </citation>
    <scope>NUCLEOTIDE SEQUENCE [LARGE SCALE GENOMIC DNA]</scope>
    <source>
        <strain evidence="1 2">SD2A-2</strain>
    </source>
</reference>
<dbReference type="EMBL" id="ATIT01000063">
    <property type="protein sequence ID" value="EPI14311.1"/>
    <property type="molecule type" value="Genomic_DNA"/>
</dbReference>
<evidence type="ECO:0000313" key="1">
    <source>
        <dbReference type="EMBL" id="EPI14311.1"/>
    </source>
</evidence>
<evidence type="ECO:0008006" key="3">
    <source>
        <dbReference type="Google" id="ProtNLM"/>
    </source>
</evidence>
<dbReference type="Proteomes" id="UP000014622">
    <property type="component" value="Unassembled WGS sequence"/>
</dbReference>